<dbReference type="AlphaFoldDB" id="A0A1H2IJ16"/>
<evidence type="ECO:0000256" key="1">
    <source>
        <dbReference type="SAM" id="MobiDB-lite"/>
    </source>
</evidence>
<keyword evidence="2" id="KW-1133">Transmembrane helix</keyword>
<feature type="region of interest" description="Disordered" evidence="1">
    <location>
        <begin position="36"/>
        <end position="81"/>
    </location>
</feature>
<keyword evidence="2" id="KW-0812">Transmembrane</keyword>
<keyword evidence="2" id="KW-0472">Membrane</keyword>
<protein>
    <submittedName>
        <fullName evidence="3">Uncharacterized protein</fullName>
    </submittedName>
</protein>
<dbReference type="OrthoDB" id="5197239at2"/>
<dbReference type="RefSeq" id="WP_083421294.1">
    <property type="nucleotide sequence ID" value="NZ_LBMC01000040.1"/>
</dbReference>
<evidence type="ECO:0000313" key="4">
    <source>
        <dbReference type="Proteomes" id="UP000182977"/>
    </source>
</evidence>
<gene>
    <name evidence="3" type="ORF">SAMN04488563_1754</name>
</gene>
<dbReference type="Proteomes" id="UP000182977">
    <property type="component" value="Chromosome I"/>
</dbReference>
<dbReference type="EMBL" id="LT629791">
    <property type="protein sequence ID" value="SDU43991.1"/>
    <property type="molecule type" value="Genomic_DNA"/>
</dbReference>
<organism evidence="3 4">
    <name type="scientific">Jiangella alkaliphila</name>
    <dbReference type="NCBI Taxonomy" id="419479"/>
    <lineage>
        <taxon>Bacteria</taxon>
        <taxon>Bacillati</taxon>
        <taxon>Actinomycetota</taxon>
        <taxon>Actinomycetes</taxon>
        <taxon>Jiangellales</taxon>
        <taxon>Jiangellaceae</taxon>
        <taxon>Jiangella</taxon>
    </lineage>
</organism>
<feature type="compositionally biased region" description="Low complexity" evidence="1">
    <location>
        <begin position="44"/>
        <end position="61"/>
    </location>
</feature>
<dbReference type="STRING" id="419479.SAMN04488563_1754"/>
<reference evidence="4" key="1">
    <citation type="submission" date="2016-10" db="EMBL/GenBank/DDBJ databases">
        <authorList>
            <person name="Varghese N."/>
            <person name="Submissions S."/>
        </authorList>
    </citation>
    <scope>NUCLEOTIDE SEQUENCE [LARGE SCALE GENOMIC DNA]</scope>
    <source>
        <strain evidence="4">DSM 45079</strain>
    </source>
</reference>
<sequence length="139" mass="14190">MPDTTSQQRRTVLAAAAAVVVVALAVVLAVWLTRGSGDDDPAGDSVAVPSDAPSASAPSDAGTDAGTVAPGGQGDVLPRAMSGQEAIDALAEHLDHVAELNDMTPDQLRDLLLRDASVEVTPSGRLMYDDQMTPPATSE</sequence>
<name>A0A1H2IJ16_9ACTN</name>
<evidence type="ECO:0000256" key="2">
    <source>
        <dbReference type="SAM" id="Phobius"/>
    </source>
</evidence>
<evidence type="ECO:0000313" key="3">
    <source>
        <dbReference type="EMBL" id="SDU43991.1"/>
    </source>
</evidence>
<proteinExistence type="predicted"/>
<keyword evidence="4" id="KW-1185">Reference proteome</keyword>
<feature type="transmembrane region" description="Helical" evidence="2">
    <location>
        <begin position="12"/>
        <end position="32"/>
    </location>
</feature>
<accession>A0A1H2IJ16</accession>